<keyword evidence="2 5" id="KW-0456">Lyase</keyword>
<reference evidence="8 9" key="1">
    <citation type="submission" date="2015-05" db="EMBL/GenBank/DDBJ databases">
        <title>Genome sequencing project for genomic taxonomy and phylogenomics of Bacillus-like bacteria.</title>
        <authorList>
            <person name="Liu B."/>
            <person name="Wang J."/>
            <person name="Zhu Y."/>
            <person name="Liu G."/>
            <person name="Chen Q."/>
            <person name="Chen Z."/>
            <person name="Lan J."/>
            <person name="Che J."/>
            <person name="Ge C."/>
            <person name="Shi H."/>
            <person name="Pan Z."/>
            <person name="Liu X."/>
        </authorList>
    </citation>
    <scope>NUCLEOTIDE SEQUENCE [LARGE SCALE GENOMIC DNA]</scope>
    <source>
        <strain evidence="8 9">DSM 9885</strain>
    </source>
</reference>
<comment type="function">
    <text evidence="5">Catalyzes the deamination of various vicinal amino-alcohols to oxo compounds. Allows this organism to utilize ethanolamine as the sole source of nitrogen and carbon in the presence of external vitamin B12.</text>
</comment>
<comment type="pathway">
    <text evidence="5">Amine and polyamine degradation; ethanolamine degradation.</text>
</comment>
<dbReference type="Gene3D" id="3.40.50.11240">
    <property type="entry name" value="Ethanolamine ammonia-lyase light chain (EutC)"/>
    <property type="match status" value="1"/>
</dbReference>
<dbReference type="GO" id="GO:0006520">
    <property type="term" value="P:amino acid metabolic process"/>
    <property type="evidence" value="ECO:0007669"/>
    <property type="project" value="InterPro"/>
</dbReference>
<dbReference type="InterPro" id="IPR009246">
    <property type="entry name" value="EutC"/>
</dbReference>
<dbReference type="GO" id="GO:0031419">
    <property type="term" value="F:cobalamin binding"/>
    <property type="evidence" value="ECO:0007669"/>
    <property type="project" value="UniProtKB-UniRule"/>
</dbReference>
<dbReference type="Proteomes" id="UP000035218">
    <property type="component" value="Unassembled WGS sequence"/>
</dbReference>
<feature type="binding site" evidence="5">
    <location>
        <position position="226"/>
    </location>
    <ligand>
        <name>adenosylcob(III)alamin</name>
        <dbReference type="ChEBI" id="CHEBI:18408"/>
    </ligand>
</feature>
<dbReference type="EMBL" id="BJOL01000006">
    <property type="protein sequence ID" value="GED56961.1"/>
    <property type="molecule type" value="Genomic_DNA"/>
</dbReference>
<keyword evidence="10" id="KW-1185">Reference proteome</keyword>
<comment type="similarity">
    <text evidence="5">Belongs to the EutC family.</text>
</comment>
<evidence type="ECO:0000256" key="6">
    <source>
        <dbReference type="SAM" id="MobiDB-lite"/>
    </source>
</evidence>
<dbReference type="UniPathway" id="UPA00560"/>
<evidence type="ECO:0000256" key="1">
    <source>
        <dbReference type="ARBA" id="ARBA00022628"/>
    </source>
</evidence>
<dbReference type="GeneID" id="87585737"/>
<evidence type="ECO:0000313" key="9">
    <source>
        <dbReference type="Proteomes" id="UP000035218"/>
    </source>
</evidence>
<feature type="region of interest" description="Disordered" evidence="6">
    <location>
        <begin position="20"/>
        <end position="83"/>
    </location>
</feature>
<dbReference type="OrthoDB" id="114248at2"/>
<proteinExistence type="inferred from homology"/>
<dbReference type="NCBIfam" id="NF003971">
    <property type="entry name" value="PRK05465.1"/>
    <property type="match status" value="1"/>
</dbReference>
<name>A0A837KPS5_9BACL</name>
<protein>
    <recommendedName>
        <fullName evidence="5">Ethanolamine ammonia-lyase small subunit</fullName>
        <shortName evidence="5">EAL small subunit</shortName>
        <ecNumber evidence="5">4.3.1.7</ecNumber>
    </recommendedName>
</protein>
<dbReference type="GO" id="GO:0009350">
    <property type="term" value="C:ethanolamine ammonia-lyase complex"/>
    <property type="evidence" value="ECO:0007669"/>
    <property type="project" value="UniProtKB-UniRule"/>
</dbReference>
<comment type="subcellular location">
    <subcellularLocation>
        <location evidence="5">Bacterial microcompartment</location>
    </subcellularLocation>
</comment>
<feature type="compositionally biased region" description="Low complexity" evidence="6">
    <location>
        <begin position="46"/>
        <end position="63"/>
    </location>
</feature>
<dbReference type="Proteomes" id="UP000319498">
    <property type="component" value="Unassembled WGS sequence"/>
</dbReference>
<dbReference type="EC" id="4.3.1.7" evidence="5"/>
<feature type="binding site" evidence="5">
    <location>
        <position position="247"/>
    </location>
    <ligand>
        <name>adenosylcob(III)alamin</name>
        <dbReference type="ChEBI" id="CHEBI:18408"/>
    </ligand>
</feature>
<dbReference type="GO" id="GO:0031471">
    <property type="term" value="C:ethanolamine degradation polyhedral organelle"/>
    <property type="evidence" value="ECO:0007669"/>
    <property type="project" value="UniProtKB-UniRule"/>
</dbReference>
<evidence type="ECO:0000256" key="4">
    <source>
        <dbReference type="ARBA" id="ARBA00024446"/>
    </source>
</evidence>
<dbReference type="InterPro" id="IPR042255">
    <property type="entry name" value="EutC_N"/>
</dbReference>
<comment type="subunit">
    <text evidence="5">The basic unit is a heterodimer which dimerizes to form tetramers. The heterotetramers trimerize; 6 large subunits form a core ring with 6 small subunits projecting outwards.</text>
</comment>
<dbReference type="PANTHER" id="PTHR39330">
    <property type="entry name" value="ETHANOLAMINE AMMONIA-LYASE LIGHT CHAIN"/>
    <property type="match status" value="1"/>
</dbReference>
<comment type="catalytic activity">
    <reaction evidence="5">
        <text>ethanolamine = acetaldehyde + NH4(+)</text>
        <dbReference type="Rhea" id="RHEA:15313"/>
        <dbReference type="ChEBI" id="CHEBI:15343"/>
        <dbReference type="ChEBI" id="CHEBI:28938"/>
        <dbReference type="ChEBI" id="CHEBI:57603"/>
        <dbReference type="EC" id="4.3.1.7"/>
    </reaction>
</comment>
<dbReference type="EMBL" id="LDCN01000003">
    <property type="protein sequence ID" value="KLH99173.1"/>
    <property type="molecule type" value="Genomic_DNA"/>
</dbReference>
<comment type="cofactor">
    <cofactor evidence="5">
        <name>adenosylcob(III)alamin</name>
        <dbReference type="ChEBI" id="CHEBI:18408"/>
    </cofactor>
    <text evidence="5">Binds between the large and small subunits.</text>
</comment>
<evidence type="ECO:0000313" key="7">
    <source>
        <dbReference type="EMBL" id="GED56961.1"/>
    </source>
</evidence>
<keyword evidence="3 5" id="KW-0170">Cobalt</keyword>
<comment type="caution">
    <text evidence="8">The sequence shown here is derived from an EMBL/GenBank/DDBJ whole genome shotgun (WGS) entry which is preliminary data.</text>
</comment>
<evidence type="ECO:0000313" key="8">
    <source>
        <dbReference type="EMBL" id="KLH99173.1"/>
    </source>
</evidence>
<organism evidence="8 9">
    <name type="scientific">Brevibacillus formosus</name>
    <dbReference type="NCBI Taxonomy" id="54913"/>
    <lineage>
        <taxon>Bacteria</taxon>
        <taxon>Bacillati</taxon>
        <taxon>Bacillota</taxon>
        <taxon>Bacilli</taxon>
        <taxon>Bacillales</taxon>
        <taxon>Paenibacillaceae</taxon>
        <taxon>Brevibacillus</taxon>
    </lineage>
</organism>
<dbReference type="Gene3D" id="1.10.30.40">
    <property type="entry name" value="Ethanolamine ammonia-lyase light chain (EutC), N-terminal domain"/>
    <property type="match status" value="1"/>
</dbReference>
<dbReference type="InterPro" id="IPR042251">
    <property type="entry name" value="EutC_C"/>
</dbReference>
<dbReference type="HAMAP" id="MF_00601">
    <property type="entry name" value="EutC"/>
    <property type="match status" value="1"/>
</dbReference>
<dbReference type="Pfam" id="PF05985">
    <property type="entry name" value="EutC"/>
    <property type="match status" value="1"/>
</dbReference>
<gene>
    <name evidence="5 7" type="primary">eutC</name>
    <name evidence="8" type="ORF">AA984_11720</name>
    <name evidence="7" type="ORF">BFO01nite_10930</name>
</gene>
<dbReference type="GO" id="GO:0008851">
    <property type="term" value="F:ethanolamine ammonia-lyase activity"/>
    <property type="evidence" value="ECO:0007669"/>
    <property type="project" value="UniProtKB-UniRule"/>
</dbReference>
<feature type="compositionally biased region" description="Basic and acidic residues" evidence="6">
    <location>
        <begin position="69"/>
        <end position="83"/>
    </location>
</feature>
<evidence type="ECO:0000256" key="5">
    <source>
        <dbReference type="HAMAP-Rule" id="MF_00601"/>
    </source>
</evidence>
<dbReference type="PANTHER" id="PTHR39330:SF1">
    <property type="entry name" value="ETHANOLAMINE AMMONIA-LYASE SMALL SUBUNIT"/>
    <property type="match status" value="1"/>
</dbReference>
<accession>A0A837KPS5</accession>
<reference evidence="7 10" key="2">
    <citation type="submission" date="2019-06" db="EMBL/GenBank/DDBJ databases">
        <title>Whole genome shotgun sequence of Brevibacillus formosus NBRC 15716.</title>
        <authorList>
            <person name="Hosoyama A."/>
            <person name="Uohara A."/>
            <person name="Ohji S."/>
            <person name="Ichikawa N."/>
        </authorList>
    </citation>
    <scope>NUCLEOTIDE SEQUENCE [LARGE SCALE GENOMIC DNA]</scope>
    <source>
        <strain evidence="7 10">NBRC 15716</strain>
    </source>
</reference>
<keyword evidence="1 5" id="KW-0846">Cobalamin</keyword>
<sequence>MEQQLDFLVDKVVAELQKKLGEVSEQAPSPKTETGLIQLRSEPKAEPVANATAAPTPAPVVNEQPAPSKEPERTTHVPNPKYKEGLDELLSSTPARIGVWRTGVRPLTKTMLELRRDHAAAVDAVYGEVSQAVLDQFSLFTVETQYDNTENYLKRPDMGRILTEEGVRMLQERCQKKPQVQIVVSDGLSAAAVDANLKDVLPSLMDSLKSYGLTCGTPFFIKGGRVASMDHVGEILEPEVLVLLIGERPGLVTAHSMSAYMCYRPRKGMVESERTVISNIHRQGTSPVEAGAHIGTILSKMLEQKASGVKLVL</sequence>
<evidence type="ECO:0000256" key="2">
    <source>
        <dbReference type="ARBA" id="ARBA00023239"/>
    </source>
</evidence>
<dbReference type="GO" id="GO:0046336">
    <property type="term" value="P:ethanolamine catabolic process"/>
    <property type="evidence" value="ECO:0007669"/>
    <property type="project" value="UniProtKB-UniRule"/>
</dbReference>
<evidence type="ECO:0000256" key="3">
    <source>
        <dbReference type="ARBA" id="ARBA00023285"/>
    </source>
</evidence>
<dbReference type="AlphaFoldDB" id="A0A837KPS5"/>
<dbReference type="RefSeq" id="WP_047069974.1">
    <property type="nucleotide sequence ID" value="NZ_BJOL01000006.1"/>
</dbReference>
<evidence type="ECO:0000313" key="10">
    <source>
        <dbReference type="Proteomes" id="UP000319498"/>
    </source>
</evidence>
<keyword evidence="4 5" id="KW-1283">Bacterial microcompartment</keyword>